<dbReference type="InterPro" id="IPR004623">
    <property type="entry name" value="KdpA"/>
</dbReference>
<dbReference type="PIRSF" id="PIRSF001294">
    <property type="entry name" value="K_ATPaseA"/>
    <property type="match status" value="1"/>
</dbReference>
<dbReference type="PANTHER" id="PTHR30607">
    <property type="entry name" value="POTASSIUM-TRANSPORTING ATPASE A CHAIN"/>
    <property type="match status" value="1"/>
</dbReference>
<evidence type="ECO:0000256" key="5">
    <source>
        <dbReference type="ARBA" id="ARBA00022958"/>
    </source>
</evidence>
<dbReference type="EMBL" id="FOIM01000011">
    <property type="protein sequence ID" value="SET67233.1"/>
    <property type="molecule type" value="Genomic_DNA"/>
</dbReference>
<evidence type="ECO:0000256" key="2">
    <source>
        <dbReference type="ARBA" id="ARBA00022475"/>
    </source>
</evidence>
<reference evidence="11" key="1">
    <citation type="submission" date="2016-10" db="EMBL/GenBank/DDBJ databases">
        <authorList>
            <person name="Varghese N."/>
            <person name="Submissions S."/>
        </authorList>
    </citation>
    <scope>NUCLEOTIDE SEQUENCE [LARGE SCALE GENOMIC DNA]</scope>
    <source>
        <strain evidence="11">NLAE-zl-G277</strain>
    </source>
</reference>
<feature type="transmembrane region" description="Helical" evidence="9">
    <location>
        <begin position="298"/>
        <end position="317"/>
    </location>
</feature>
<keyword evidence="4 9" id="KW-0812">Transmembrane</keyword>
<dbReference type="Proteomes" id="UP000198508">
    <property type="component" value="Unassembled WGS sequence"/>
</dbReference>
<evidence type="ECO:0000256" key="8">
    <source>
        <dbReference type="ARBA" id="ARBA00023136"/>
    </source>
</evidence>
<evidence type="ECO:0000256" key="4">
    <source>
        <dbReference type="ARBA" id="ARBA00022692"/>
    </source>
</evidence>
<keyword evidence="2 9" id="KW-1003">Cell membrane</keyword>
<dbReference type="GO" id="GO:0008556">
    <property type="term" value="F:P-type potassium transmembrane transporter activity"/>
    <property type="evidence" value="ECO:0007669"/>
    <property type="project" value="InterPro"/>
</dbReference>
<keyword evidence="8 9" id="KW-0472">Membrane</keyword>
<dbReference type="NCBIfam" id="TIGR00680">
    <property type="entry name" value="kdpA"/>
    <property type="match status" value="1"/>
</dbReference>
<keyword evidence="11" id="KW-1185">Reference proteome</keyword>
<comment type="subcellular location">
    <subcellularLocation>
        <location evidence="9">Cell membrane</location>
        <topology evidence="9">Multi-pass membrane protein</topology>
    </subcellularLocation>
</comment>
<keyword evidence="7 9" id="KW-0406">Ion transport</keyword>
<comment type="subunit">
    <text evidence="9">The system is composed of three essential subunits: KdpA, KdpB and KdpC.</text>
</comment>
<organism evidence="10 11">
    <name type="scientific">Enterocloster lavalensis</name>
    <dbReference type="NCBI Taxonomy" id="460384"/>
    <lineage>
        <taxon>Bacteria</taxon>
        <taxon>Bacillati</taxon>
        <taxon>Bacillota</taxon>
        <taxon>Clostridia</taxon>
        <taxon>Lachnospirales</taxon>
        <taxon>Lachnospiraceae</taxon>
        <taxon>Enterocloster</taxon>
    </lineage>
</organism>
<feature type="transmembrane region" description="Helical" evidence="9">
    <location>
        <begin position="440"/>
        <end position="461"/>
    </location>
</feature>
<dbReference type="GO" id="GO:0005886">
    <property type="term" value="C:plasma membrane"/>
    <property type="evidence" value="ECO:0007669"/>
    <property type="project" value="UniProtKB-SubCell"/>
</dbReference>
<protein>
    <recommendedName>
        <fullName evidence="9">Potassium-transporting ATPase potassium-binding subunit</fullName>
    </recommendedName>
    <alternativeName>
        <fullName evidence="9">ATP phosphohydrolase [potassium-transporting] A chain</fullName>
    </alternativeName>
    <alternativeName>
        <fullName evidence="9">Potassium-binding and translocating subunit A</fullName>
    </alternativeName>
    <alternativeName>
        <fullName evidence="9">Potassium-translocating ATPase A chain</fullName>
    </alternativeName>
</protein>
<gene>
    <name evidence="9" type="primary">kdpA</name>
    <name evidence="10" type="ORF">SAMN05216313_11114</name>
</gene>
<dbReference type="STRING" id="460384.SAMN05216313_11114"/>
<dbReference type="AlphaFoldDB" id="A0A1I0G922"/>
<dbReference type="HAMAP" id="MF_00275">
    <property type="entry name" value="KdpA"/>
    <property type="match status" value="1"/>
</dbReference>
<accession>A0A1I0G922</accession>
<keyword evidence="6 9" id="KW-1133">Transmembrane helix</keyword>
<evidence type="ECO:0000256" key="6">
    <source>
        <dbReference type="ARBA" id="ARBA00022989"/>
    </source>
</evidence>
<dbReference type="GO" id="GO:0030955">
    <property type="term" value="F:potassium ion binding"/>
    <property type="evidence" value="ECO:0007669"/>
    <property type="project" value="UniProtKB-UniRule"/>
</dbReference>
<evidence type="ECO:0000256" key="7">
    <source>
        <dbReference type="ARBA" id="ARBA00023065"/>
    </source>
</evidence>
<evidence type="ECO:0000256" key="1">
    <source>
        <dbReference type="ARBA" id="ARBA00022448"/>
    </source>
</evidence>
<evidence type="ECO:0000313" key="10">
    <source>
        <dbReference type="EMBL" id="SET67233.1"/>
    </source>
</evidence>
<dbReference type="PANTHER" id="PTHR30607:SF2">
    <property type="entry name" value="POTASSIUM-TRANSPORTING ATPASE POTASSIUM-BINDING SUBUNIT"/>
    <property type="match status" value="1"/>
</dbReference>
<comment type="function">
    <text evidence="9">Part of the high-affinity ATP-driven potassium transport (or Kdp) system, which catalyzes the hydrolysis of ATP coupled with the electrogenic transport of potassium into the cytoplasm. This subunit binds the extracellular potassium ions and delivers the ions to the membrane domain of KdpB through an intramembrane tunnel.</text>
</comment>
<comment type="similarity">
    <text evidence="9">Belongs to the KdpA family.</text>
</comment>
<dbReference type="RefSeq" id="WP_092363765.1">
    <property type="nucleotide sequence ID" value="NZ_CATZMQ010000001.1"/>
</dbReference>
<evidence type="ECO:0000313" key="11">
    <source>
        <dbReference type="Proteomes" id="UP000198508"/>
    </source>
</evidence>
<feature type="transmembrane region" description="Helical" evidence="9">
    <location>
        <begin position="394"/>
        <end position="419"/>
    </location>
</feature>
<keyword evidence="3 9" id="KW-0633">Potassium transport</keyword>
<dbReference type="Pfam" id="PF03814">
    <property type="entry name" value="KdpA"/>
    <property type="match status" value="1"/>
</dbReference>
<feature type="transmembrane region" description="Helical" evidence="9">
    <location>
        <begin position="6"/>
        <end position="27"/>
    </location>
</feature>
<evidence type="ECO:0000256" key="3">
    <source>
        <dbReference type="ARBA" id="ARBA00022538"/>
    </source>
</evidence>
<sequence length="583" mass="62378">MTNVAVQMIGYCIILVLLAIPLGNYIAKVMNGERVFLSGILRPAERGIYRLLKIDENEDMDWKKYSVCTAVFSVFSLFVLWFILCFQKFLPMNPQGTGNMSWHLGFNTAASFATNTNWQAYSGESALSYFSQMVGLNFQNFVSAAVGIVVLFALIRGFVRVKKTGLGNFYADMTRTVLYVLIPLSVIVSLVIASQGTPQTFSRYEETELLEPVTVEHEDGTETVVTKQVIPLGPAASQIAIKQLGTNGGGFFGNNSAHPFENPTPLSNLFEMVSILLIPAALCFTFGRNVRDKRQGIAIFLAMFILLAVSLAVVGTAEQSGTPQISQNGAVYTGTDGQAGGNMEGKETRFGIASSTTWAVFTTAASNGSVNSMHDSYTPIGGMIPMLLMQLGEVVFGGTGCGLYGMIGFAVLTVFIAGLMVGRTPEYLCKKIEPFEMKMAVLVCLATPVAILVGSGIAALLPATHDSLNNPGAHGLSEVLYAFSSAGGNNGSAFAGFNANTPFLNVSIGLVMLFVRFVPMFATLAIAGSLVKKQKVAVSSGTLPTHNAMFIFLLIFVVLLVGALSFFPALSLGPVAEYFEMIA</sequence>
<feature type="transmembrane region" description="Helical" evidence="9">
    <location>
        <begin position="548"/>
        <end position="570"/>
    </location>
</feature>
<name>A0A1I0G922_9FIRM</name>
<keyword evidence="5 9" id="KW-0630">Potassium</keyword>
<feature type="transmembrane region" description="Helical" evidence="9">
    <location>
        <begin position="176"/>
        <end position="194"/>
    </location>
</feature>
<feature type="transmembrane region" description="Helical" evidence="9">
    <location>
        <begin position="269"/>
        <end position="286"/>
    </location>
</feature>
<feature type="transmembrane region" description="Helical" evidence="9">
    <location>
        <begin position="138"/>
        <end position="155"/>
    </location>
</feature>
<proteinExistence type="inferred from homology"/>
<feature type="transmembrane region" description="Helical" evidence="9">
    <location>
        <begin position="65"/>
        <end position="84"/>
    </location>
</feature>
<evidence type="ECO:0000256" key="9">
    <source>
        <dbReference type="HAMAP-Rule" id="MF_00275"/>
    </source>
</evidence>
<keyword evidence="1 9" id="KW-0813">Transport</keyword>
<feature type="transmembrane region" description="Helical" evidence="9">
    <location>
        <begin position="506"/>
        <end position="527"/>
    </location>
</feature>